<dbReference type="OrthoDB" id="515204at2"/>
<dbReference type="KEGG" id="cyn:Cyan7425_4528"/>
<dbReference type="HOGENOM" id="CLU_2664980_0_0_3"/>
<proteinExistence type="predicted"/>
<dbReference type="eggNOG" id="COG2880">
    <property type="taxonomic scope" value="Bacteria"/>
</dbReference>
<dbReference type="AlphaFoldDB" id="B8HKJ4"/>
<accession>B8HKJ4</accession>
<evidence type="ECO:0000313" key="1">
    <source>
        <dbReference type="EMBL" id="ACL46838.1"/>
    </source>
</evidence>
<gene>
    <name evidence="1" type="ordered locus">Cyan7425_4528</name>
</gene>
<dbReference type="InterPro" id="IPR024069">
    <property type="entry name" value="AF2212-like_dom_sf"/>
</dbReference>
<dbReference type="Gene3D" id="4.10.1150.10">
    <property type="entry name" value="AF2212/PG0164-like"/>
    <property type="match status" value="1"/>
</dbReference>
<protein>
    <recommendedName>
        <fullName evidence="2">DUF104 domain-containing protein</fullName>
    </recommendedName>
</protein>
<dbReference type="Pfam" id="PF01954">
    <property type="entry name" value="AF2212-like"/>
    <property type="match status" value="1"/>
</dbReference>
<sequence>MAIIIEAIYEQGVLRLSKPISLPEGSHVEIIVISPQRSEVKNSAQILSEIAALPIEGSTGQDRYPTSLGEDASQK</sequence>
<dbReference type="EMBL" id="CP001344">
    <property type="protein sequence ID" value="ACL46838.1"/>
    <property type="molecule type" value="Genomic_DNA"/>
</dbReference>
<dbReference type="SUPFAM" id="SSF141694">
    <property type="entry name" value="AF2212/PG0164-like"/>
    <property type="match status" value="1"/>
</dbReference>
<dbReference type="InterPro" id="IPR008203">
    <property type="entry name" value="AF2212-like"/>
</dbReference>
<reference evidence="1" key="1">
    <citation type="submission" date="2009-01" db="EMBL/GenBank/DDBJ databases">
        <title>Complete sequence of chromosome Cyanothece sp. PCC 7425.</title>
        <authorList>
            <consortium name="US DOE Joint Genome Institute"/>
            <person name="Lucas S."/>
            <person name="Copeland A."/>
            <person name="Lapidus A."/>
            <person name="Glavina del Rio T."/>
            <person name="Dalin E."/>
            <person name="Tice H."/>
            <person name="Bruce D."/>
            <person name="Goodwin L."/>
            <person name="Pitluck S."/>
            <person name="Sims D."/>
            <person name="Meineke L."/>
            <person name="Brettin T."/>
            <person name="Detter J.C."/>
            <person name="Han C."/>
            <person name="Larimer F."/>
            <person name="Land M."/>
            <person name="Hauser L."/>
            <person name="Kyrpides N."/>
            <person name="Ovchinnikova G."/>
            <person name="Liberton M."/>
            <person name="Stoeckel J."/>
            <person name="Banerjee A."/>
            <person name="Singh A."/>
            <person name="Page L."/>
            <person name="Sato H."/>
            <person name="Zhao L."/>
            <person name="Sherman L."/>
            <person name="Pakrasi H."/>
            <person name="Richardson P."/>
        </authorList>
    </citation>
    <scope>NUCLEOTIDE SEQUENCE</scope>
    <source>
        <strain evidence="1">PCC 7425</strain>
    </source>
</reference>
<organism evidence="1">
    <name type="scientific">Cyanothece sp. (strain PCC 7425 / ATCC 29141)</name>
    <dbReference type="NCBI Taxonomy" id="395961"/>
    <lineage>
        <taxon>Bacteria</taxon>
        <taxon>Bacillati</taxon>
        <taxon>Cyanobacteriota</taxon>
        <taxon>Cyanophyceae</taxon>
        <taxon>Gomontiellales</taxon>
        <taxon>Cyanothecaceae</taxon>
        <taxon>Cyanothece</taxon>
    </lineage>
</organism>
<evidence type="ECO:0008006" key="2">
    <source>
        <dbReference type="Google" id="ProtNLM"/>
    </source>
</evidence>
<name>B8HKJ4_CYAP4</name>